<sequence length="273" mass="28389">MAPYPADLSTDACTLPDGRTLSYATGGDPDGRPVVVHHGTPGSRLFGALLSDPAAETGVRLLVPDRPGYGRSSAPPAEWSWEEWPADLAELLDAESVDRAGALGFSGGGPFALAAASDDRVARVGLVSSVVPPAENALATLASVPFALRAMFRLSKSVASLSGPNAVVSQYTDRSVSDAVGEAVAADFHEALDRGARAVERENRAFASASLDPGRLDVPVRAWHGTTDENTPISPVQTLVDAVDGTLETAEADHLGTLLDRRRAALEWVGGAE</sequence>
<feature type="domain" description="AB hydrolase-1" evidence="1">
    <location>
        <begin position="33"/>
        <end position="150"/>
    </location>
</feature>
<evidence type="ECO:0000313" key="2">
    <source>
        <dbReference type="EMBL" id="SDF81409.1"/>
    </source>
</evidence>
<protein>
    <submittedName>
        <fullName evidence="2">Pimeloyl-ACP methyl ester carboxylesterase</fullName>
    </submittedName>
</protein>
<dbReference type="AlphaFoldDB" id="A0A1G7P717"/>
<proteinExistence type="predicted"/>
<evidence type="ECO:0000259" key="1">
    <source>
        <dbReference type="Pfam" id="PF00561"/>
    </source>
</evidence>
<evidence type="ECO:0000313" key="3">
    <source>
        <dbReference type="Proteomes" id="UP000324020"/>
    </source>
</evidence>
<dbReference type="OrthoDB" id="9890at2157"/>
<dbReference type="EMBL" id="FNBO01000009">
    <property type="protein sequence ID" value="SDF81409.1"/>
    <property type="molecule type" value="Genomic_DNA"/>
</dbReference>
<gene>
    <name evidence="2" type="ORF">SAMN04488067_10938</name>
</gene>
<dbReference type="Proteomes" id="UP000324020">
    <property type="component" value="Unassembled WGS sequence"/>
</dbReference>
<organism evidence="2 3">
    <name type="scientific">Halorubrum xinjiangense</name>
    <dbReference type="NCBI Taxonomy" id="261291"/>
    <lineage>
        <taxon>Archaea</taxon>
        <taxon>Methanobacteriati</taxon>
        <taxon>Methanobacteriota</taxon>
        <taxon>Stenosarchaea group</taxon>
        <taxon>Halobacteria</taxon>
        <taxon>Halobacteriales</taxon>
        <taxon>Haloferacaceae</taxon>
        <taxon>Halorubrum</taxon>
    </lineage>
</organism>
<dbReference type="PANTHER" id="PTHR43433:SF10">
    <property type="entry name" value="AB HYDROLASE-1 DOMAIN-CONTAINING PROTEIN"/>
    <property type="match status" value="1"/>
</dbReference>
<dbReference type="PANTHER" id="PTHR43433">
    <property type="entry name" value="HYDROLASE, ALPHA/BETA FOLD FAMILY PROTEIN"/>
    <property type="match status" value="1"/>
</dbReference>
<dbReference type="Gene3D" id="3.40.50.1820">
    <property type="entry name" value="alpha/beta hydrolase"/>
    <property type="match status" value="1"/>
</dbReference>
<dbReference type="InterPro" id="IPR000073">
    <property type="entry name" value="AB_hydrolase_1"/>
</dbReference>
<dbReference type="SUPFAM" id="SSF53474">
    <property type="entry name" value="alpha/beta-Hydrolases"/>
    <property type="match status" value="1"/>
</dbReference>
<name>A0A1G7P717_9EURY</name>
<accession>A0A1G7P717</accession>
<dbReference type="Pfam" id="PF00561">
    <property type="entry name" value="Abhydrolase_1"/>
    <property type="match status" value="1"/>
</dbReference>
<dbReference type="RefSeq" id="WP_149799059.1">
    <property type="nucleotide sequence ID" value="NZ_FNBO01000009.1"/>
</dbReference>
<keyword evidence="3" id="KW-1185">Reference proteome</keyword>
<dbReference type="InterPro" id="IPR050471">
    <property type="entry name" value="AB_hydrolase"/>
</dbReference>
<reference evidence="2 3" key="1">
    <citation type="submission" date="2016-10" db="EMBL/GenBank/DDBJ databases">
        <authorList>
            <person name="Varghese N."/>
            <person name="Submissions S."/>
        </authorList>
    </citation>
    <scope>NUCLEOTIDE SEQUENCE [LARGE SCALE GENOMIC DNA]</scope>
    <source>
        <strain evidence="2 3">CGMCC 1.3527</strain>
    </source>
</reference>
<dbReference type="InterPro" id="IPR029058">
    <property type="entry name" value="AB_hydrolase_fold"/>
</dbReference>